<accession>A0A543INR1</accession>
<dbReference type="CDD" id="cd00592">
    <property type="entry name" value="HTH_MerR-like"/>
    <property type="match status" value="1"/>
</dbReference>
<keyword evidence="1 3" id="KW-0238">DNA-binding</keyword>
<dbReference type="Pfam" id="PF13411">
    <property type="entry name" value="MerR_1"/>
    <property type="match status" value="1"/>
</dbReference>
<organism evidence="3 4">
    <name type="scientific">Actinomadura hallensis</name>
    <dbReference type="NCBI Taxonomy" id="337895"/>
    <lineage>
        <taxon>Bacteria</taxon>
        <taxon>Bacillati</taxon>
        <taxon>Actinomycetota</taxon>
        <taxon>Actinomycetes</taxon>
        <taxon>Streptosporangiales</taxon>
        <taxon>Thermomonosporaceae</taxon>
        <taxon>Actinomadura</taxon>
    </lineage>
</organism>
<dbReference type="Gene3D" id="1.10.1660.10">
    <property type="match status" value="1"/>
</dbReference>
<dbReference type="InterPro" id="IPR000551">
    <property type="entry name" value="MerR-type_HTH_dom"/>
</dbReference>
<dbReference type="PROSITE" id="PS50937">
    <property type="entry name" value="HTH_MERR_2"/>
    <property type="match status" value="1"/>
</dbReference>
<evidence type="ECO:0000259" key="2">
    <source>
        <dbReference type="PROSITE" id="PS50937"/>
    </source>
</evidence>
<dbReference type="RefSeq" id="WP_221635440.1">
    <property type="nucleotide sequence ID" value="NZ_VFPO01000001.1"/>
</dbReference>
<dbReference type="PANTHER" id="PTHR30204">
    <property type="entry name" value="REDOX-CYCLING DRUG-SENSING TRANSCRIPTIONAL ACTIVATOR SOXR"/>
    <property type="match status" value="1"/>
</dbReference>
<proteinExistence type="predicted"/>
<feature type="domain" description="HTH merR-type" evidence="2">
    <location>
        <begin position="9"/>
        <end position="78"/>
    </location>
</feature>
<name>A0A543INR1_9ACTN</name>
<dbReference type="SMART" id="SM00422">
    <property type="entry name" value="HTH_MERR"/>
    <property type="match status" value="1"/>
</dbReference>
<gene>
    <name evidence="3" type="ORF">FHX41_6011</name>
</gene>
<protein>
    <submittedName>
        <fullName evidence="3">DNA-binding transcriptional MerR regulator</fullName>
    </submittedName>
</protein>
<dbReference type="GO" id="GO:0003700">
    <property type="term" value="F:DNA-binding transcription factor activity"/>
    <property type="evidence" value="ECO:0007669"/>
    <property type="project" value="InterPro"/>
</dbReference>
<dbReference type="InterPro" id="IPR009061">
    <property type="entry name" value="DNA-bd_dom_put_sf"/>
</dbReference>
<dbReference type="PANTHER" id="PTHR30204:SF93">
    <property type="entry name" value="HTH MERR-TYPE DOMAIN-CONTAINING PROTEIN"/>
    <property type="match status" value="1"/>
</dbReference>
<dbReference type="EMBL" id="VFPO01000001">
    <property type="protein sequence ID" value="TQM72217.1"/>
    <property type="molecule type" value="Genomic_DNA"/>
</dbReference>
<dbReference type="GO" id="GO:0003677">
    <property type="term" value="F:DNA binding"/>
    <property type="evidence" value="ECO:0007669"/>
    <property type="project" value="UniProtKB-KW"/>
</dbReference>
<dbReference type="InterPro" id="IPR047057">
    <property type="entry name" value="MerR_fam"/>
</dbReference>
<dbReference type="AlphaFoldDB" id="A0A543INR1"/>
<evidence type="ECO:0000313" key="4">
    <source>
        <dbReference type="Proteomes" id="UP000316706"/>
    </source>
</evidence>
<keyword evidence="4" id="KW-1185">Reference proteome</keyword>
<dbReference type="SUPFAM" id="SSF46955">
    <property type="entry name" value="Putative DNA-binding domain"/>
    <property type="match status" value="1"/>
</dbReference>
<dbReference type="PRINTS" id="PR00040">
    <property type="entry name" value="HTHMERR"/>
</dbReference>
<reference evidence="3 4" key="1">
    <citation type="submission" date="2019-06" db="EMBL/GenBank/DDBJ databases">
        <title>Sequencing the genomes of 1000 actinobacteria strains.</title>
        <authorList>
            <person name="Klenk H.-P."/>
        </authorList>
    </citation>
    <scope>NUCLEOTIDE SEQUENCE [LARGE SCALE GENOMIC DNA]</scope>
    <source>
        <strain evidence="3 4">DSM 45043</strain>
    </source>
</reference>
<evidence type="ECO:0000256" key="1">
    <source>
        <dbReference type="ARBA" id="ARBA00023125"/>
    </source>
</evidence>
<dbReference type="Proteomes" id="UP000316706">
    <property type="component" value="Unassembled WGS sequence"/>
</dbReference>
<evidence type="ECO:0000313" key="3">
    <source>
        <dbReference type="EMBL" id="TQM72217.1"/>
    </source>
</evidence>
<sequence>MDDVEGDTLYTIGELSNRTGLPVRTIRFYSDAGVVPATSRTSAGYRLYDVEAAERLDLVRTLRDLGVDLGTIRRLLERELDVAEVAAAHAEALDVQIRTLRLRRAVLRAVAERGSSPEEIELMHKLARLSDEERRRIITDFIDESFAGLAVDPAFESKMRSALPELPEDPEPEQVDAWVELAELVGDPGFRASVRRMAEFQAEEIARGGAPENPAHLGRLVTEKVSAAIADGIAPDSDAARPVVDEIAAAYADAHGAADGPEFRRDLRERTEIGTDPRAERYWQLIAVINGWETRPPATPAFEWLIEALRSHDTPA</sequence>
<comment type="caution">
    <text evidence="3">The sequence shown here is derived from an EMBL/GenBank/DDBJ whole genome shotgun (WGS) entry which is preliminary data.</text>
</comment>